<sequence>MEQNRAALRAANGGAPPGFPEVEWSRWPDWSIWTNFANYTGTDYKKNWTTWNAWTPSADTGEEAMADQCRVGQILHRGGPQVKTTAIAALGGNDAERHRVVVRNSAGKSPLDLANDKDWATAPPPPGFETEQQQRWKKQLSKFGDHSAANTPEADTETRKFRRASHDRTAAAIFADLVPRASKDALNRVTSIIDEAKGSDEYFKALAQFQQKLADLVGAGSAGKMTDLATNMSADDARLFLQYGGFPKKAPEADSVEFRTETEALKIRWANCDPENPADPYRVLTDVVATARSEWQAELSGQAKFRNDIVAAEAQAYDDMWNASTAMVEAVGQAWIAEQILEWQRDKGVLTPAQKKLVDDELKNVQSRIAAQIALAQKYTEDAKAQSGKVDVAQAEAAKVADTAGAPRGRGLAYAQQSAQVVKGSGAAAEAAWKASETALLAAKATVANAGALLSRAKTEAHALEAQYRRVAAQESAAQAKAAADSAAQQANEAGKAAARAKEARERGEKAEATAKQAAADAAAKRKVAESERATAAEARKKAEAERAKASVAETRAKAEESKAHAARERADSAGQTASTKRHAAEAAEDRSATAREEALEAEKRKESKVSRARALEAAAAAAQGTADAGAARTAATEARAAADEATSAAGRARTAADEADEAATAARAAATEATGAARRARSAADGAEADAATTRAQVAVAHSAAADAIDASRDAAEHVRAAEAFARTAAAKAVQARADAAAARAEVAEAQKESARTAGYAFATSRFALATRDAALSVVDPANEAISLGSQYQEIDASAGMAVLVGQSAKELSEQQADAAKAKAADAAKQAEAAKAAVARATADAKLAAQAAAEAAESAVRAGESVAKARAFAAAAAKDAKAAKTAEANTQECDRQAHADALLANSAATAAEGDASAAWNAATDAEKDAAGARTAAGHAESEAGAARNVADQAERDATAAEQAAANSRANAKEAQEAATRAEEQERQDEQARRTSQMGSGGDGSVGGGTELTSEEERVLEEQCGRTCVEDYRKALALAGKNLVDWLKENGAEILLEVIGIADLKRCFGQGDPESCLWTLVNAASLVVVIGKLPAVTKAVIRVSEGIAAFFEASSWAKRTLERLRTIIERAKNKPEPEKPTPGCLALRAVALSHGSALRQYPSAAMALGSPPRAADCKVSFPDPKRPRLGSDGKYHLKEGDTDQVIDLPSDVSRTITDIDRIKDGVLWEEKTAVSDRIDIPKWVDKQVELKIRKYIEARKYISGYENAPIGLMFTDSAVVKSLRAPVEQRIRELRAEFPGVDIRLSWPA</sequence>
<feature type="region of interest" description="Disordered" evidence="2">
    <location>
        <begin position="502"/>
        <end position="611"/>
    </location>
</feature>
<feature type="compositionally biased region" description="Basic and acidic residues" evidence="2">
    <location>
        <begin position="971"/>
        <end position="993"/>
    </location>
</feature>
<comment type="caution">
    <text evidence="3">The sequence shown here is derived from an EMBL/GenBank/DDBJ whole genome shotgun (WGS) entry which is preliminary data.</text>
</comment>
<evidence type="ECO:0000313" key="4">
    <source>
        <dbReference type="Proteomes" id="UP001610990"/>
    </source>
</evidence>
<evidence type="ECO:0000256" key="1">
    <source>
        <dbReference type="SAM" id="Coils"/>
    </source>
</evidence>
<feature type="coiled-coil region" evidence="1">
    <location>
        <begin position="811"/>
        <end position="845"/>
    </location>
</feature>
<evidence type="ECO:0000256" key="2">
    <source>
        <dbReference type="SAM" id="MobiDB-lite"/>
    </source>
</evidence>
<name>A0ABW7REM4_9ACTN</name>
<protein>
    <submittedName>
        <fullName evidence="3">Uncharacterized protein</fullName>
    </submittedName>
</protein>
<gene>
    <name evidence="3" type="ORF">ACH4GP_19180</name>
</gene>
<accession>A0ABW7REM4</accession>
<feature type="compositionally biased region" description="Low complexity" evidence="2">
    <location>
        <begin position="932"/>
        <end position="947"/>
    </location>
</feature>
<evidence type="ECO:0000313" key="3">
    <source>
        <dbReference type="EMBL" id="MFH8586500.1"/>
    </source>
</evidence>
<feature type="compositionally biased region" description="Basic and acidic residues" evidence="2">
    <location>
        <begin position="583"/>
        <end position="610"/>
    </location>
</feature>
<feature type="compositionally biased region" description="Basic and acidic residues" evidence="2">
    <location>
        <begin position="502"/>
        <end position="513"/>
    </location>
</feature>
<feature type="coiled-coil region" evidence="1">
    <location>
        <begin position="732"/>
        <end position="759"/>
    </location>
</feature>
<dbReference type="EMBL" id="JBIRGH010000010">
    <property type="protein sequence ID" value="MFH8586500.1"/>
    <property type="molecule type" value="Genomic_DNA"/>
</dbReference>
<feature type="compositionally biased region" description="Basic and acidic residues" evidence="2">
    <location>
        <begin position="523"/>
        <end position="572"/>
    </location>
</feature>
<feature type="compositionally biased region" description="Low complexity" evidence="2">
    <location>
        <begin position="636"/>
        <end position="654"/>
    </location>
</feature>
<dbReference type="Proteomes" id="UP001610990">
    <property type="component" value="Unassembled WGS sequence"/>
</dbReference>
<keyword evidence="4" id="KW-1185">Reference proteome</keyword>
<feature type="region of interest" description="Disordered" evidence="2">
    <location>
        <begin position="930"/>
        <end position="1017"/>
    </location>
</feature>
<proteinExistence type="predicted"/>
<feature type="region of interest" description="Disordered" evidence="2">
    <location>
        <begin position="636"/>
        <end position="664"/>
    </location>
</feature>
<feature type="compositionally biased region" description="Low complexity" evidence="2">
    <location>
        <begin position="960"/>
        <end position="970"/>
    </location>
</feature>
<reference evidence="3 4" key="1">
    <citation type="submission" date="2024-10" db="EMBL/GenBank/DDBJ databases">
        <title>The Natural Products Discovery Center: Release of the First 8490 Sequenced Strains for Exploring Actinobacteria Biosynthetic Diversity.</title>
        <authorList>
            <person name="Kalkreuter E."/>
            <person name="Kautsar S.A."/>
            <person name="Yang D."/>
            <person name="Bader C.D."/>
            <person name="Teijaro C.N."/>
            <person name="Fluegel L."/>
            <person name="Davis C.M."/>
            <person name="Simpson J.R."/>
            <person name="Lauterbach L."/>
            <person name="Steele A.D."/>
            <person name="Gui C."/>
            <person name="Meng S."/>
            <person name="Li G."/>
            <person name="Viehrig K."/>
            <person name="Ye F."/>
            <person name="Su P."/>
            <person name="Kiefer A.F."/>
            <person name="Nichols A."/>
            <person name="Cepeda A.J."/>
            <person name="Yan W."/>
            <person name="Fan B."/>
            <person name="Jiang Y."/>
            <person name="Adhikari A."/>
            <person name="Zheng C.-J."/>
            <person name="Schuster L."/>
            <person name="Cowan T.M."/>
            <person name="Smanski M.J."/>
            <person name="Chevrette M.G."/>
            <person name="De Carvalho L.P.S."/>
            <person name="Shen B."/>
        </authorList>
    </citation>
    <scope>NUCLEOTIDE SEQUENCE [LARGE SCALE GENOMIC DNA]</scope>
    <source>
        <strain evidence="3 4">NPDC018013</strain>
    </source>
</reference>
<dbReference type="RefSeq" id="WP_397673525.1">
    <property type="nucleotide sequence ID" value="NZ_JBIRGH010000010.1"/>
</dbReference>
<keyword evidence="1" id="KW-0175">Coiled coil</keyword>
<feature type="region of interest" description="Disordered" evidence="2">
    <location>
        <begin position="106"/>
        <end position="163"/>
    </location>
</feature>
<feature type="compositionally biased region" description="Gly residues" evidence="2">
    <location>
        <begin position="999"/>
        <end position="1010"/>
    </location>
</feature>
<organism evidence="3 4">
    <name type="scientific">Streptomyces celluloflavus</name>
    <dbReference type="NCBI Taxonomy" id="58344"/>
    <lineage>
        <taxon>Bacteria</taxon>
        <taxon>Bacillati</taxon>
        <taxon>Actinomycetota</taxon>
        <taxon>Actinomycetes</taxon>
        <taxon>Kitasatosporales</taxon>
        <taxon>Streptomycetaceae</taxon>
        <taxon>Streptomyces</taxon>
    </lineage>
</organism>